<evidence type="ECO:0000256" key="2">
    <source>
        <dbReference type="SAM" id="Phobius"/>
    </source>
</evidence>
<dbReference type="EMBL" id="FOVM01000009">
    <property type="protein sequence ID" value="SFN97587.1"/>
    <property type="molecule type" value="Genomic_DNA"/>
</dbReference>
<keyword evidence="2" id="KW-1133">Transmembrane helix</keyword>
<keyword evidence="4" id="KW-1185">Reference proteome</keyword>
<feature type="compositionally biased region" description="Basic and acidic residues" evidence="1">
    <location>
        <begin position="1"/>
        <end position="11"/>
    </location>
</feature>
<evidence type="ECO:0000313" key="4">
    <source>
        <dbReference type="Proteomes" id="UP000198867"/>
    </source>
</evidence>
<organism evidence="3 4">
    <name type="scientific">Mycetocola miduiensis</name>
    <dbReference type="NCBI Taxonomy" id="995034"/>
    <lineage>
        <taxon>Bacteria</taxon>
        <taxon>Bacillati</taxon>
        <taxon>Actinomycetota</taxon>
        <taxon>Actinomycetes</taxon>
        <taxon>Micrococcales</taxon>
        <taxon>Microbacteriaceae</taxon>
        <taxon>Mycetocola</taxon>
    </lineage>
</organism>
<keyword evidence="2" id="KW-0812">Transmembrane</keyword>
<dbReference type="Pfam" id="PF19779">
    <property type="entry name" value="DUF6264"/>
    <property type="match status" value="1"/>
</dbReference>
<dbReference type="InterPro" id="IPR046231">
    <property type="entry name" value="DUF6264"/>
</dbReference>
<protein>
    <submittedName>
        <fullName evidence="3">Uncharacterized protein</fullName>
    </submittedName>
</protein>
<gene>
    <name evidence="3" type="ORF">SAMN05216219_2856</name>
</gene>
<feature type="transmembrane region" description="Helical" evidence="2">
    <location>
        <begin position="65"/>
        <end position="88"/>
    </location>
</feature>
<dbReference type="RefSeq" id="WP_090712618.1">
    <property type="nucleotide sequence ID" value="NZ_FOVM01000009.1"/>
</dbReference>
<feature type="transmembrane region" description="Helical" evidence="2">
    <location>
        <begin position="108"/>
        <end position="131"/>
    </location>
</feature>
<dbReference type="Proteomes" id="UP000198867">
    <property type="component" value="Unassembled WGS sequence"/>
</dbReference>
<name>A0A1I5DEP3_9MICO</name>
<dbReference type="OrthoDB" id="5083906at2"/>
<proteinExistence type="predicted"/>
<dbReference type="STRING" id="995034.SAMN05216219_2856"/>
<feature type="transmembrane region" description="Helical" evidence="2">
    <location>
        <begin position="143"/>
        <end position="166"/>
    </location>
</feature>
<accession>A0A1I5DEP3</accession>
<evidence type="ECO:0000256" key="1">
    <source>
        <dbReference type="SAM" id="MobiDB-lite"/>
    </source>
</evidence>
<feature type="compositionally biased region" description="Polar residues" evidence="1">
    <location>
        <begin position="36"/>
        <end position="52"/>
    </location>
</feature>
<evidence type="ECO:0000313" key="3">
    <source>
        <dbReference type="EMBL" id="SFN97587.1"/>
    </source>
</evidence>
<sequence>MSDAPRPRPEFGEYATPEEQRKAIKVPLDDAESVPVESQQSPTSHITVQGGPTSKAPVGRATDRLATMSLLGIGLLTILLTLPALINLPNSINTAFAQLELGNYTSTALGSTLGWTALAISLVLWGLAAWLSFRALGKGRVAWWIPLVFGVVANIAVFICIAIAMAGDPAFSEYVNRAS</sequence>
<reference evidence="4" key="1">
    <citation type="submission" date="2016-10" db="EMBL/GenBank/DDBJ databases">
        <authorList>
            <person name="Varghese N."/>
            <person name="Submissions S."/>
        </authorList>
    </citation>
    <scope>NUCLEOTIDE SEQUENCE [LARGE SCALE GENOMIC DNA]</scope>
    <source>
        <strain evidence="4">CGMCC 1.11101</strain>
    </source>
</reference>
<feature type="region of interest" description="Disordered" evidence="1">
    <location>
        <begin position="1"/>
        <end position="58"/>
    </location>
</feature>
<dbReference type="AlphaFoldDB" id="A0A1I5DEP3"/>
<keyword evidence="2" id="KW-0472">Membrane</keyword>